<feature type="binding site" evidence="6">
    <location>
        <position position="13"/>
    </location>
    <ligand>
        <name>diphosphate</name>
        <dbReference type="ChEBI" id="CHEBI:33019"/>
    </ligand>
</feature>
<comment type="subunit">
    <text evidence="6">Homodimer.</text>
</comment>
<dbReference type="NCBIfam" id="NF010675">
    <property type="entry name" value="PRK14072.1"/>
    <property type="match status" value="1"/>
</dbReference>
<feature type="binding site" evidence="6">
    <location>
        <begin position="180"/>
        <end position="182"/>
    </location>
    <ligand>
        <name>substrate</name>
    </ligand>
</feature>
<feature type="binding site" evidence="6">
    <location>
        <position position="237"/>
    </location>
    <ligand>
        <name>substrate</name>
    </ligand>
</feature>
<evidence type="ECO:0000313" key="9">
    <source>
        <dbReference type="Proteomes" id="UP000196560"/>
    </source>
</evidence>
<dbReference type="UniPathway" id="UPA00109">
    <property type="reaction ID" value="UER00182"/>
</dbReference>
<comment type="function">
    <text evidence="6">Catalyzes the phosphorylation of D-fructose 6-phosphate, the first committing step of glycolysis. Uses inorganic phosphate (PPi) as phosphoryl donor instead of ATP like common ATP-dependent phosphofructokinases (ATP-PFKs), which renders the reaction reversible, and can thus function both in glycolysis and gluconeogenesis. Consistently, PPi-PFK can replace the enzymes of both the forward (ATP-PFK) and reverse (fructose-bisphosphatase (FBPase)) reactions.</text>
</comment>
<dbReference type="InterPro" id="IPR022953">
    <property type="entry name" value="ATP_PFK"/>
</dbReference>
<dbReference type="EMBL" id="NFHO01000008">
    <property type="protein sequence ID" value="OUN42357.1"/>
    <property type="molecule type" value="Genomic_DNA"/>
</dbReference>
<comment type="cofactor">
    <cofactor evidence="1 6">
        <name>Mg(2+)</name>
        <dbReference type="ChEBI" id="CHEBI:18420"/>
    </cofactor>
</comment>
<organism evidence="8 9">
    <name type="scientific">Enorma massiliensis</name>
    <dbReference type="NCBI Taxonomy" id="1472761"/>
    <lineage>
        <taxon>Bacteria</taxon>
        <taxon>Bacillati</taxon>
        <taxon>Actinomycetota</taxon>
        <taxon>Coriobacteriia</taxon>
        <taxon>Coriobacteriales</taxon>
        <taxon>Coriobacteriaceae</taxon>
        <taxon>Enorma</taxon>
    </lineage>
</organism>
<dbReference type="InterPro" id="IPR011404">
    <property type="entry name" value="PPi-PFK"/>
</dbReference>
<comment type="catalytic activity">
    <reaction evidence="6">
        <text>beta-D-fructose 6-phosphate + diphosphate = beta-D-fructose 1,6-bisphosphate + phosphate + H(+)</text>
        <dbReference type="Rhea" id="RHEA:13613"/>
        <dbReference type="ChEBI" id="CHEBI:15378"/>
        <dbReference type="ChEBI" id="CHEBI:32966"/>
        <dbReference type="ChEBI" id="CHEBI:33019"/>
        <dbReference type="ChEBI" id="CHEBI:43474"/>
        <dbReference type="ChEBI" id="CHEBI:57634"/>
        <dbReference type="EC" id="2.7.1.90"/>
    </reaction>
</comment>
<dbReference type="STRING" id="1118060.GCA_000311845_01932"/>
<feature type="site" description="Important for catalytic activity; stabilizes the transition state when the phosphoryl donor is PPi" evidence="6">
    <location>
        <position position="134"/>
    </location>
</feature>
<comment type="caution">
    <text evidence="6">Lacks conserved residue(s) required for the propagation of feature annotation.</text>
</comment>
<comment type="subcellular location">
    <subcellularLocation>
        <location evidence="6">Cytoplasm</location>
    </subcellularLocation>
</comment>
<dbReference type="Gene3D" id="3.40.50.450">
    <property type="match status" value="1"/>
</dbReference>
<keyword evidence="6" id="KW-0963">Cytoplasm</keyword>
<dbReference type="SUPFAM" id="SSF53784">
    <property type="entry name" value="Phosphofructokinase"/>
    <property type="match status" value="1"/>
</dbReference>
<keyword evidence="6" id="KW-0324">Glycolysis</keyword>
<dbReference type="PRINTS" id="PR00476">
    <property type="entry name" value="PHFRCTKINASE"/>
</dbReference>
<comment type="similarity">
    <text evidence="6">Belongs to the phosphofructokinase type A (PFKA) family. PPi-dependent PFK group II subfamily. Clade 'B2' sub-subfamily.</text>
</comment>
<feature type="binding site" evidence="6">
    <location>
        <position position="107"/>
    </location>
    <ligand>
        <name>Mg(2+)</name>
        <dbReference type="ChEBI" id="CHEBI:18420"/>
        <note>catalytic</note>
    </ligand>
</feature>
<evidence type="ECO:0000259" key="7">
    <source>
        <dbReference type="Pfam" id="PF00365"/>
    </source>
</evidence>
<evidence type="ECO:0000313" key="8">
    <source>
        <dbReference type="EMBL" id="OUN42357.1"/>
    </source>
</evidence>
<dbReference type="InterPro" id="IPR035966">
    <property type="entry name" value="PKF_sf"/>
</dbReference>
<accession>A0A1Y3U5H1</accession>
<dbReference type="AlphaFoldDB" id="A0A1Y3U5H1"/>
<dbReference type="Proteomes" id="UP000196560">
    <property type="component" value="Unassembled WGS sequence"/>
</dbReference>
<keyword evidence="9" id="KW-1185">Reference proteome</keyword>
<dbReference type="eggNOG" id="COG0205">
    <property type="taxonomic scope" value="Bacteria"/>
</dbReference>
<evidence type="ECO:0000256" key="3">
    <source>
        <dbReference type="ARBA" id="ARBA00022723"/>
    </source>
</evidence>
<evidence type="ECO:0000256" key="4">
    <source>
        <dbReference type="ARBA" id="ARBA00022777"/>
    </source>
</evidence>
<feature type="domain" description="Phosphofructokinase" evidence="7">
    <location>
        <begin position="5"/>
        <end position="310"/>
    </location>
</feature>
<comment type="caution">
    <text evidence="8">The sequence shown here is derived from an EMBL/GenBank/DDBJ whole genome shotgun (WGS) entry which is preliminary data.</text>
</comment>
<keyword evidence="3 6" id="KW-0479">Metal-binding</keyword>
<evidence type="ECO:0000256" key="1">
    <source>
        <dbReference type="ARBA" id="ARBA00001946"/>
    </source>
</evidence>
<evidence type="ECO:0000256" key="6">
    <source>
        <dbReference type="HAMAP-Rule" id="MF_01978"/>
    </source>
</evidence>
<dbReference type="InterPro" id="IPR000023">
    <property type="entry name" value="Phosphofructokinase_dom"/>
</dbReference>
<reference evidence="9" key="1">
    <citation type="submission" date="2017-04" db="EMBL/GenBank/DDBJ databases">
        <title>Function of individual gut microbiota members based on whole genome sequencing of pure cultures obtained from chicken caecum.</title>
        <authorList>
            <person name="Medvecky M."/>
            <person name="Cejkova D."/>
            <person name="Polansky O."/>
            <person name="Karasova D."/>
            <person name="Kubasova T."/>
            <person name="Cizek A."/>
            <person name="Rychlik I."/>
        </authorList>
    </citation>
    <scope>NUCLEOTIDE SEQUENCE [LARGE SCALE GENOMIC DNA]</scope>
    <source>
        <strain evidence="9">An70</strain>
    </source>
</reference>
<comment type="pathway">
    <text evidence="6">Carbohydrate degradation; glycolysis; D-glyceraldehyde 3-phosphate and glycerone phosphate from D-glucose: step 3/4.</text>
</comment>
<dbReference type="GO" id="GO:0046872">
    <property type="term" value="F:metal ion binding"/>
    <property type="evidence" value="ECO:0007669"/>
    <property type="project" value="UniProtKB-KW"/>
</dbReference>
<dbReference type="EC" id="2.7.1.90" evidence="6"/>
<dbReference type="GO" id="GO:0005737">
    <property type="term" value="C:cytoplasm"/>
    <property type="evidence" value="ECO:0007669"/>
    <property type="project" value="UniProtKB-SubCell"/>
</dbReference>
<dbReference type="GO" id="GO:0006002">
    <property type="term" value="P:fructose 6-phosphate metabolic process"/>
    <property type="evidence" value="ECO:0007669"/>
    <property type="project" value="InterPro"/>
</dbReference>
<comment type="activity regulation">
    <text evidence="6">Non-allosteric.</text>
</comment>
<dbReference type="GO" id="GO:0003872">
    <property type="term" value="F:6-phosphofructokinase activity"/>
    <property type="evidence" value="ECO:0007669"/>
    <property type="project" value="UniProtKB-UniRule"/>
</dbReference>
<dbReference type="Gene3D" id="3.40.50.460">
    <property type="entry name" value="Phosphofructokinase domain"/>
    <property type="match status" value="1"/>
</dbReference>
<dbReference type="RefSeq" id="WP_087186716.1">
    <property type="nucleotide sequence ID" value="NZ_NFHO01000008.1"/>
</dbReference>
<protein>
    <recommendedName>
        <fullName evidence="6">Pyrophosphate--fructose 6-phosphate 1-phosphotransferase</fullName>
        <ecNumber evidence="6">2.7.1.90</ecNumber>
    </recommendedName>
    <alternativeName>
        <fullName evidence="6">6-phosphofructokinase, pyrophosphate dependent</fullName>
    </alternativeName>
    <alternativeName>
        <fullName evidence="6">PPi-dependent phosphofructokinase</fullName>
        <shortName evidence="6">PPi-PFK</shortName>
    </alternativeName>
    <alternativeName>
        <fullName evidence="6">Pyrophosphate-dependent 6-phosphofructose-1-kinase</fullName>
    </alternativeName>
</protein>
<dbReference type="HAMAP" id="MF_01978">
    <property type="entry name" value="Phosphofructokinase_II_B2"/>
    <property type="match status" value="1"/>
</dbReference>
<feature type="binding site" evidence="6">
    <location>
        <begin position="135"/>
        <end position="137"/>
    </location>
    <ligand>
        <name>substrate</name>
    </ligand>
</feature>
<dbReference type="Pfam" id="PF00365">
    <property type="entry name" value="PFK"/>
    <property type="match status" value="1"/>
</dbReference>
<name>A0A1Y3U5H1_9ACTN</name>
<proteinExistence type="inferred from homology"/>
<keyword evidence="4 6" id="KW-0418">Kinase</keyword>
<keyword evidence="5 6" id="KW-0460">Magnesium</keyword>
<keyword evidence="2 6" id="KW-0808">Transferase</keyword>
<sequence>MAGKNILVMHGGGPTAVINASLYGIVAEGKLHGEIAHIYGAHGGPSGLVNGTLIDLSAMPDSELVRLRDAPGSAIGTGRDALAGHYPAMVELLVKNGIDIVMPTGGNGTMNTCALLQEAIDEAGADIQVIGVPKTMDNDIAEIDHAPGYGSAARYVAQSVGEVCADVHSMPIHLVVVEVMGRSAGWVAAASSLADACGQGGPDLIYMPERAFDEEAFLADCQRLIDNKRGGVIVASEGLHDAAGSPIVDPIMEVERETYFGDVSSHLANLIVAKLGYKARSEKPGLLGRASVALRSQVDVDEAEEVGRAAVRAALSGETAKMVGIQRVPGDAYAIETNLIDVERVRLIERCLPDAFINEAGNGVTPAFKEWAAPLVGELPSFVSFL</sequence>
<gene>
    <name evidence="6" type="primary">pfp</name>
    <name evidence="8" type="ORF">B5G21_07795</name>
</gene>
<feature type="active site" description="Proton acceptor" evidence="6">
    <location>
        <position position="137"/>
    </location>
</feature>
<dbReference type="InterPro" id="IPR050929">
    <property type="entry name" value="PFKA"/>
</dbReference>
<evidence type="ECO:0000256" key="5">
    <source>
        <dbReference type="ARBA" id="ARBA00022842"/>
    </source>
</evidence>
<evidence type="ECO:0000256" key="2">
    <source>
        <dbReference type="ARBA" id="ARBA00022679"/>
    </source>
</evidence>
<dbReference type="GO" id="GO:0047334">
    <property type="term" value="F:diphosphate-fructose-6-phosphate 1-phosphotransferase activity"/>
    <property type="evidence" value="ECO:0007669"/>
    <property type="project" value="UniProtKB-EC"/>
</dbReference>
<dbReference type="PANTHER" id="PTHR45770">
    <property type="entry name" value="ATP-DEPENDENT 6-PHOSPHOFRUCTOKINASE 1"/>
    <property type="match status" value="1"/>
</dbReference>
<dbReference type="PIRSF" id="PIRSF036483">
    <property type="entry name" value="PFK_XF0274"/>
    <property type="match status" value="1"/>
</dbReference>